<dbReference type="EMBL" id="CAEZWT010000003">
    <property type="protein sequence ID" value="CAB4657659.1"/>
    <property type="molecule type" value="Genomic_DNA"/>
</dbReference>
<evidence type="ECO:0000313" key="1">
    <source>
        <dbReference type="EMBL" id="CAB4657659.1"/>
    </source>
</evidence>
<evidence type="ECO:0000313" key="3">
    <source>
        <dbReference type="EMBL" id="CAB4857756.1"/>
    </source>
</evidence>
<accession>A0A6J7CIF8</accession>
<reference evidence="3" key="1">
    <citation type="submission" date="2020-05" db="EMBL/GenBank/DDBJ databases">
        <authorList>
            <person name="Chiriac C."/>
            <person name="Salcher M."/>
            <person name="Ghai R."/>
            <person name="Kavagutti S V."/>
        </authorList>
    </citation>
    <scope>NUCLEOTIDE SEQUENCE</scope>
</reference>
<proteinExistence type="predicted"/>
<organism evidence="3">
    <name type="scientific">freshwater metagenome</name>
    <dbReference type="NCBI Taxonomy" id="449393"/>
    <lineage>
        <taxon>unclassified sequences</taxon>
        <taxon>metagenomes</taxon>
        <taxon>ecological metagenomes</taxon>
    </lineage>
</organism>
<evidence type="ECO:0000313" key="2">
    <source>
        <dbReference type="EMBL" id="CAB4744700.1"/>
    </source>
</evidence>
<dbReference type="EMBL" id="CAFBLE010000002">
    <property type="protein sequence ID" value="CAB4857756.1"/>
    <property type="molecule type" value="Genomic_DNA"/>
</dbReference>
<dbReference type="Gene3D" id="3.40.630.40">
    <property type="entry name" value="Zn-dependent exopeptidases"/>
    <property type="match status" value="1"/>
</dbReference>
<dbReference type="EMBL" id="CAEZZC010000004">
    <property type="protein sequence ID" value="CAB4744700.1"/>
    <property type="molecule type" value="Genomic_DNA"/>
</dbReference>
<evidence type="ECO:0000313" key="5">
    <source>
        <dbReference type="EMBL" id="CAB5054350.1"/>
    </source>
</evidence>
<protein>
    <submittedName>
        <fullName evidence="3">Unannotated protein</fullName>
    </submittedName>
</protein>
<dbReference type="Pfam" id="PF05013">
    <property type="entry name" value="FGase"/>
    <property type="match status" value="1"/>
</dbReference>
<dbReference type="EMBL" id="CAFBQL010000002">
    <property type="protein sequence ID" value="CAB5054350.1"/>
    <property type="molecule type" value="Genomic_DNA"/>
</dbReference>
<name>A0A6J7CIF8_9ZZZZ</name>
<dbReference type="InterPro" id="IPR007709">
    <property type="entry name" value="N-FG_amidohydro"/>
</dbReference>
<gene>
    <name evidence="1" type="ORF">UFOPK2289_00234</name>
    <name evidence="2" type="ORF">UFOPK2822_00426</name>
    <name evidence="3" type="ORF">UFOPK3346_00288</name>
    <name evidence="4" type="ORF">UFOPK3670_00182</name>
    <name evidence="5" type="ORF">UFOPK4308_00315</name>
</gene>
<dbReference type="SUPFAM" id="SSF53187">
    <property type="entry name" value="Zn-dependent exopeptidases"/>
    <property type="match status" value="1"/>
</dbReference>
<evidence type="ECO:0000313" key="4">
    <source>
        <dbReference type="EMBL" id="CAB4913152.1"/>
    </source>
</evidence>
<dbReference type="AlphaFoldDB" id="A0A6J7CIF8"/>
<sequence>MTDINFHIIPGDPRSSVILHVPHSSRLIPSHLRSQLLLDDQALDIELNEMTDTHTEEIARESASGSAMKPWLFINNYSRLVIDPERFPDARESMNAVGMGAVYLKTSGGQILRNSNSQRDQALIAEFFTPYAGAIQALVGERLDSLGKVTIIDTHSYRPTPHPSSLNQEQRRPEICIGTDAFHTAESLLAKAREAFSGFSSVVENEPYAGTYVPLAFYEIDKRVQAIMMEIRADTFLNEDLLPHQGLTKIVKSLTDLIDSVS</sequence>
<dbReference type="EMBL" id="CAFBMV010000001">
    <property type="protein sequence ID" value="CAB4913152.1"/>
    <property type="molecule type" value="Genomic_DNA"/>
</dbReference>